<accession>A0A7W8A2D5</accession>
<dbReference type="GO" id="GO:0051701">
    <property type="term" value="P:biological process involved in interaction with host"/>
    <property type="evidence" value="ECO:0007669"/>
    <property type="project" value="TreeGrafter"/>
</dbReference>
<evidence type="ECO:0000313" key="4">
    <source>
        <dbReference type="EMBL" id="MBB5078179.1"/>
    </source>
</evidence>
<organism evidence="4 5">
    <name type="scientific">Nonomuraea endophytica</name>
    <dbReference type="NCBI Taxonomy" id="714136"/>
    <lineage>
        <taxon>Bacteria</taxon>
        <taxon>Bacillati</taxon>
        <taxon>Actinomycetota</taxon>
        <taxon>Actinomycetes</taxon>
        <taxon>Streptosporangiales</taxon>
        <taxon>Streptosporangiaceae</taxon>
        <taxon>Nonomuraea</taxon>
    </lineage>
</organism>
<evidence type="ECO:0000259" key="2">
    <source>
        <dbReference type="Pfam" id="PF02470"/>
    </source>
</evidence>
<dbReference type="InterPro" id="IPR052336">
    <property type="entry name" value="MlaD_Phospholipid_Transporter"/>
</dbReference>
<dbReference type="PANTHER" id="PTHR33371">
    <property type="entry name" value="INTERMEMBRANE PHOSPHOLIPID TRANSPORT SYSTEM BINDING PROTEIN MLAD-RELATED"/>
    <property type="match status" value="1"/>
</dbReference>
<dbReference type="PANTHER" id="PTHR33371:SF19">
    <property type="entry name" value="MCE-FAMILY PROTEIN MCE4A"/>
    <property type="match status" value="1"/>
</dbReference>
<dbReference type="NCBIfam" id="TIGR00996">
    <property type="entry name" value="Mtu_fam_mce"/>
    <property type="match status" value="1"/>
</dbReference>
<comment type="caution">
    <text evidence="4">The sequence shown here is derived from an EMBL/GenBank/DDBJ whole genome shotgun (WGS) entry which is preliminary data.</text>
</comment>
<feature type="domain" description="Mammalian cell entry C-terminal" evidence="3">
    <location>
        <begin position="114"/>
        <end position="336"/>
    </location>
</feature>
<dbReference type="InterPro" id="IPR005693">
    <property type="entry name" value="Mce"/>
</dbReference>
<gene>
    <name evidence="4" type="ORF">HNR40_003654</name>
</gene>
<dbReference type="GO" id="GO:0005576">
    <property type="term" value="C:extracellular region"/>
    <property type="evidence" value="ECO:0007669"/>
    <property type="project" value="TreeGrafter"/>
</dbReference>
<dbReference type="Proteomes" id="UP000568380">
    <property type="component" value="Unassembled WGS sequence"/>
</dbReference>
<dbReference type="Pfam" id="PF02470">
    <property type="entry name" value="MlaD"/>
    <property type="match status" value="1"/>
</dbReference>
<dbReference type="InterPro" id="IPR003399">
    <property type="entry name" value="Mce/MlaD"/>
</dbReference>
<evidence type="ECO:0000256" key="1">
    <source>
        <dbReference type="SAM" id="MobiDB-lite"/>
    </source>
</evidence>
<dbReference type="Pfam" id="PF11887">
    <property type="entry name" value="Mce4_CUP1"/>
    <property type="match status" value="1"/>
</dbReference>
<proteinExistence type="predicted"/>
<dbReference type="InterPro" id="IPR024516">
    <property type="entry name" value="Mce_C"/>
</dbReference>
<reference evidence="4 5" key="1">
    <citation type="submission" date="2020-08" db="EMBL/GenBank/DDBJ databases">
        <title>Genomic Encyclopedia of Type Strains, Phase IV (KMG-IV): sequencing the most valuable type-strain genomes for metagenomic binning, comparative biology and taxonomic classification.</title>
        <authorList>
            <person name="Goeker M."/>
        </authorList>
    </citation>
    <scope>NUCLEOTIDE SEQUENCE [LARGE SCALE GENOMIC DNA]</scope>
    <source>
        <strain evidence="4 5">DSM 45385</strain>
    </source>
</reference>
<evidence type="ECO:0000259" key="3">
    <source>
        <dbReference type="Pfam" id="PF11887"/>
    </source>
</evidence>
<name>A0A7W8A2D5_9ACTN</name>
<evidence type="ECO:0000313" key="5">
    <source>
        <dbReference type="Proteomes" id="UP000568380"/>
    </source>
</evidence>
<sequence>MRRRLAGVAFLMVPVLLVWLSVAVYTKQFAEVALVTLRTGAVGHQMHPLADVKVRGVVVGEVRTIAADGDGARLTLAIEPEHLRLIPADVRAQMLPTTVFGARYVALIPPAKSSGRRLADGGVIAEDRTANAIELQVVLNNLLRLLTAVKPAKLSATLNAMAQALEGKGEQLGRTLVQLDRYLTRLNPHLPELNANVRELIEFSHLYSEAAPDILRALADFTTTSKTIADQRENLSELYASVTATSQDLTTFLRENSANLIRLAAHSRPTLELLARYSPEFPCTLEMLADFVPLMDKVLGKGTKEPGLHVKVIAVQSKGRYLPGKDRPVYNATGGPRCYTIPYTGDGARPTSSPSATASPSVSASSTASPSPTGTASPTATASPTTTVSAQPTSPAEAFGGSYGPPNSGAESRLVNELLALEYGGDPSALPDWSSVLAGPLYRGVEVRIR</sequence>
<feature type="region of interest" description="Disordered" evidence="1">
    <location>
        <begin position="341"/>
        <end position="408"/>
    </location>
</feature>
<protein>
    <submittedName>
        <fullName evidence="4">Phospholipid/cholesterol/gamma-HCH transport system substrate-binding protein</fullName>
    </submittedName>
</protein>
<keyword evidence="5" id="KW-1185">Reference proteome</keyword>
<dbReference type="EMBL" id="JACHIN010000004">
    <property type="protein sequence ID" value="MBB5078179.1"/>
    <property type="molecule type" value="Genomic_DNA"/>
</dbReference>
<dbReference type="AlphaFoldDB" id="A0A7W8A2D5"/>
<dbReference type="RefSeq" id="WP_246509170.1">
    <property type="nucleotide sequence ID" value="NZ_JACHIN010000004.1"/>
</dbReference>
<feature type="compositionally biased region" description="Low complexity" evidence="1">
    <location>
        <begin position="350"/>
        <end position="396"/>
    </location>
</feature>
<feature type="domain" description="Mce/MlaD" evidence="2">
    <location>
        <begin position="35"/>
        <end position="110"/>
    </location>
</feature>